<dbReference type="EMBL" id="MFZM01000012">
    <property type="protein sequence ID" value="OGK24153.1"/>
    <property type="molecule type" value="Genomic_DNA"/>
</dbReference>
<evidence type="ECO:0000256" key="1">
    <source>
        <dbReference type="SAM" id="MobiDB-lite"/>
    </source>
</evidence>
<feature type="transmembrane region" description="Helical" evidence="2">
    <location>
        <begin position="21"/>
        <end position="40"/>
    </location>
</feature>
<organism evidence="3 4">
    <name type="scientific">Candidatus Roizmanbacteria bacterium RIFCSPHIGHO2_02_FULL_37_24</name>
    <dbReference type="NCBI Taxonomy" id="1802037"/>
    <lineage>
        <taxon>Bacteria</taxon>
        <taxon>Candidatus Roizmaniibacteriota</taxon>
    </lineage>
</organism>
<evidence type="ECO:0000256" key="2">
    <source>
        <dbReference type="SAM" id="Phobius"/>
    </source>
</evidence>
<dbReference type="AlphaFoldDB" id="A0A1F7GZE3"/>
<reference evidence="3 4" key="1">
    <citation type="journal article" date="2016" name="Nat. Commun.">
        <title>Thousands of microbial genomes shed light on interconnected biogeochemical processes in an aquifer system.</title>
        <authorList>
            <person name="Anantharaman K."/>
            <person name="Brown C.T."/>
            <person name="Hug L.A."/>
            <person name="Sharon I."/>
            <person name="Castelle C.J."/>
            <person name="Probst A.J."/>
            <person name="Thomas B.C."/>
            <person name="Singh A."/>
            <person name="Wilkins M.J."/>
            <person name="Karaoz U."/>
            <person name="Brodie E.L."/>
            <person name="Williams K.H."/>
            <person name="Hubbard S.S."/>
            <person name="Banfield J.F."/>
        </authorList>
    </citation>
    <scope>NUCLEOTIDE SEQUENCE [LARGE SCALE GENOMIC DNA]</scope>
</reference>
<evidence type="ECO:0000313" key="3">
    <source>
        <dbReference type="EMBL" id="OGK24153.1"/>
    </source>
</evidence>
<keyword evidence="2" id="KW-0812">Transmembrane</keyword>
<keyword evidence="2" id="KW-0472">Membrane</keyword>
<evidence type="ECO:0000313" key="4">
    <source>
        <dbReference type="Proteomes" id="UP000177159"/>
    </source>
</evidence>
<protein>
    <submittedName>
        <fullName evidence="3">Uncharacterized protein</fullName>
    </submittedName>
</protein>
<dbReference type="Proteomes" id="UP000177159">
    <property type="component" value="Unassembled WGS sequence"/>
</dbReference>
<proteinExistence type="predicted"/>
<sequence>MSNDERINHADDERNFRLTRRGFGVGLLGLVLSASATYRYTRALGRSDEGVPTGQGASDAPPTEAQSAVAIATTAGTESPDRDTISSFLQRIGRPPAEHHEYIAKLMSPNGPGVEVDFYRVDGFDVYVYTDSGGNKRVVEFGPSARRGEGPVSVSGGGNLTTAEIEARAESLVGIDSGLSSDELHGFAYKVSNKGSDRTFVKWTDTSGESSPDPMGMGNDPYAQVGMTTDGTVFNYTNYLAIDVE</sequence>
<name>A0A1F7GZE3_9BACT</name>
<feature type="region of interest" description="Disordered" evidence="1">
    <location>
        <begin position="46"/>
        <end position="67"/>
    </location>
</feature>
<accession>A0A1F7GZE3</accession>
<comment type="caution">
    <text evidence="3">The sequence shown here is derived from an EMBL/GenBank/DDBJ whole genome shotgun (WGS) entry which is preliminary data.</text>
</comment>
<gene>
    <name evidence="3" type="ORF">A3C24_02680</name>
</gene>
<keyword evidence="2" id="KW-1133">Transmembrane helix</keyword>